<evidence type="ECO:0000313" key="2">
    <source>
        <dbReference type="EMBL" id="CDH51457.1"/>
    </source>
</evidence>
<protein>
    <submittedName>
        <fullName evidence="2">Uncharacterized protein</fullName>
    </submittedName>
</protein>
<dbReference type="OrthoDB" id="29773at2759"/>
<feature type="signal peptide" evidence="1">
    <location>
        <begin position="1"/>
        <end position="25"/>
    </location>
</feature>
<dbReference type="AlphaFoldDB" id="A0A068RPA2"/>
<keyword evidence="3" id="KW-1185">Reference proteome</keyword>
<sequence length="67" mass="7742">MPPSPEKSSILLLVVGMLASGVCNTILNKYQDMQCVEFCDDPDPEKRRYFEQPVWQTSMDRLRIPSH</sequence>
<reference evidence="2" key="1">
    <citation type="submission" date="2013-08" db="EMBL/GenBank/DDBJ databases">
        <title>Gene expansion shapes genome architecture in the human pathogen Lichtheimia corymbifera: an evolutionary genomics analysis in the ancient terrestrial Mucorales (Mucoromycotina).</title>
        <authorList>
            <person name="Schwartze V.U."/>
            <person name="Winter S."/>
            <person name="Shelest E."/>
            <person name="Marcet-Houben M."/>
            <person name="Horn F."/>
            <person name="Wehner S."/>
            <person name="Hoffmann K."/>
            <person name="Riege K."/>
            <person name="Sammeth M."/>
            <person name="Nowrousian M."/>
            <person name="Valiante V."/>
            <person name="Linde J."/>
            <person name="Jacobsen I.D."/>
            <person name="Marz M."/>
            <person name="Brakhage A.A."/>
            <person name="Gabaldon T."/>
            <person name="Bocker S."/>
            <person name="Voigt K."/>
        </authorList>
    </citation>
    <scope>NUCLEOTIDE SEQUENCE [LARGE SCALE GENOMIC DNA]</scope>
    <source>
        <strain evidence="2">FSU 9682</strain>
    </source>
</reference>
<dbReference type="EMBL" id="CBTN010000010">
    <property type="protein sequence ID" value="CDH51457.1"/>
    <property type="molecule type" value="Genomic_DNA"/>
</dbReference>
<name>A0A068RPA2_9FUNG</name>
<gene>
    <name evidence="2" type="ORF">LCOR_03060.1</name>
</gene>
<dbReference type="VEuPathDB" id="FungiDB:LCOR_03060.1"/>
<keyword evidence="1" id="KW-0732">Signal</keyword>
<evidence type="ECO:0000313" key="3">
    <source>
        <dbReference type="Proteomes" id="UP000027586"/>
    </source>
</evidence>
<evidence type="ECO:0000256" key="1">
    <source>
        <dbReference type="SAM" id="SignalP"/>
    </source>
</evidence>
<feature type="chain" id="PRO_5001655041" evidence="1">
    <location>
        <begin position="26"/>
        <end position="67"/>
    </location>
</feature>
<dbReference type="Proteomes" id="UP000027586">
    <property type="component" value="Unassembled WGS sequence"/>
</dbReference>
<accession>A0A068RPA2</accession>
<comment type="caution">
    <text evidence="2">The sequence shown here is derived from an EMBL/GenBank/DDBJ whole genome shotgun (WGS) entry which is preliminary data.</text>
</comment>
<proteinExistence type="predicted"/>
<organism evidence="2 3">
    <name type="scientific">Lichtheimia corymbifera JMRC:FSU:9682</name>
    <dbReference type="NCBI Taxonomy" id="1263082"/>
    <lineage>
        <taxon>Eukaryota</taxon>
        <taxon>Fungi</taxon>
        <taxon>Fungi incertae sedis</taxon>
        <taxon>Mucoromycota</taxon>
        <taxon>Mucoromycotina</taxon>
        <taxon>Mucoromycetes</taxon>
        <taxon>Mucorales</taxon>
        <taxon>Lichtheimiaceae</taxon>
        <taxon>Lichtheimia</taxon>
    </lineage>
</organism>